<evidence type="ECO:0000313" key="3">
    <source>
        <dbReference type="Proteomes" id="UP000237347"/>
    </source>
</evidence>
<organism evidence="2 3">
    <name type="scientific">Quercus suber</name>
    <name type="common">Cork oak</name>
    <dbReference type="NCBI Taxonomy" id="58331"/>
    <lineage>
        <taxon>Eukaryota</taxon>
        <taxon>Viridiplantae</taxon>
        <taxon>Streptophyta</taxon>
        <taxon>Embryophyta</taxon>
        <taxon>Tracheophyta</taxon>
        <taxon>Spermatophyta</taxon>
        <taxon>Magnoliopsida</taxon>
        <taxon>eudicotyledons</taxon>
        <taxon>Gunneridae</taxon>
        <taxon>Pentapetalae</taxon>
        <taxon>rosids</taxon>
        <taxon>fabids</taxon>
        <taxon>Fagales</taxon>
        <taxon>Fagaceae</taxon>
        <taxon>Quercus</taxon>
    </lineage>
</organism>
<dbReference type="PANTHER" id="PTHR32444">
    <property type="entry name" value="BULB-TYPE LECTIN DOMAIN-CONTAINING PROTEIN"/>
    <property type="match status" value="1"/>
</dbReference>
<keyword evidence="1" id="KW-0812">Transmembrane</keyword>
<dbReference type="PANTHER" id="PTHR32444:SF247">
    <property type="entry name" value="OS01G0958200 PROTEIN"/>
    <property type="match status" value="1"/>
</dbReference>
<dbReference type="AlphaFoldDB" id="A0AAW0M2Z4"/>
<keyword evidence="3" id="KW-1185">Reference proteome</keyword>
<dbReference type="EMBL" id="PKMF04000023">
    <property type="protein sequence ID" value="KAK7857960.1"/>
    <property type="molecule type" value="Genomic_DNA"/>
</dbReference>
<proteinExistence type="predicted"/>
<evidence type="ECO:0000313" key="2">
    <source>
        <dbReference type="EMBL" id="KAK7857960.1"/>
    </source>
</evidence>
<keyword evidence="1" id="KW-1133">Transmembrane helix</keyword>
<dbReference type="Proteomes" id="UP000237347">
    <property type="component" value="Unassembled WGS sequence"/>
</dbReference>
<keyword evidence="1" id="KW-0472">Membrane</keyword>
<comment type="caution">
    <text evidence="2">The sequence shown here is derived from an EMBL/GenBank/DDBJ whole genome shotgun (WGS) entry which is preliminary data.</text>
</comment>
<gene>
    <name evidence="2" type="ORF">CFP56_015205</name>
</gene>
<accession>A0AAW0M2Z4</accession>
<evidence type="ECO:0000256" key="1">
    <source>
        <dbReference type="SAM" id="Phobius"/>
    </source>
</evidence>
<dbReference type="GO" id="GO:0016301">
    <property type="term" value="F:kinase activity"/>
    <property type="evidence" value="ECO:0007669"/>
    <property type="project" value="UniProtKB-KW"/>
</dbReference>
<protein>
    <submittedName>
        <fullName evidence="2">G-type lectin s-receptor-like serine/threonine-protein kinase</fullName>
    </submittedName>
</protein>
<name>A0AAW0M2Z4_QUESU</name>
<sequence>MHLISWKSSEDPAPGLFALELQPNTSSYIIQWKSYVSNENESYFTYSLYDPSIISRFVMDISGKIQQLSCWKVPSSGIFFGLNQGHNVRFMLFVGLLTTSSYSWNLSDSSASCARKTTLQCGNDSPANGKRDKFWEMPSVKLPDHSQTLAVGISPPSKKRMTLLLIIGITSVIVLCASISMCIWQRKMSKRKGYVCRANKQWSDIDIEKWWTLASGNIDIQPLFATILPSSITPSEALPHKAHIHQVAPTQTISEPFHLLPISFLST</sequence>
<feature type="transmembrane region" description="Helical" evidence="1">
    <location>
        <begin position="163"/>
        <end position="184"/>
    </location>
</feature>
<reference evidence="2 3" key="1">
    <citation type="journal article" date="2018" name="Sci. Data">
        <title>The draft genome sequence of cork oak.</title>
        <authorList>
            <person name="Ramos A.M."/>
            <person name="Usie A."/>
            <person name="Barbosa P."/>
            <person name="Barros P.M."/>
            <person name="Capote T."/>
            <person name="Chaves I."/>
            <person name="Simoes F."/>
            <person name="Abreu I."/>
            <person name="Carrasquinho I."/>
            <person name="Faro C."/>
            <person name="Guimaraes J.B."/>
            <person name="Mendonca D."/>
            <person name="Nobrega F."/>
            <person name="Rodrigues L."/>
            <person name="Saibo N.J.M."/>
            <person name="Varela M.C."/>
            <person name="Egas C."/>
            <person name="Matos J."/>
            <person name="Miguel C.M."/>
            <person name="Oliveira M.M."/>
            <person name="Ricardo C.P."/>
            <person name="Goncalves S."/>
        </authorList>
    </citation>
    <scope>NUCLEOTIDE SEQUENCE [LARGE SCALE GENOMIC DNA]</scope>
    <source>
        <strain evidence="3">cv. HL8</strain>
    </source>
</reference>